<dbReference type="PROSITE" id="PS50181">
    <property type="entry name" value="FBOX"/>
    <property type="match status" value="1"/>
</dbReference>
<evidence type="ECO:0000313" key="2">
    <source>
        <dbReference type="EMBL" id="KAH8989539.1"/>
    </source>
</evidence>
<keyword evidence="3" id="KW-1185">Reference proteome</keyword>
<comment type="caution">
    <text evidence="2">The sequence shown here is derived from an EMBL/GenBank/DDBJ whole genome shotgun (WGS) entry which is preliminary data.</text>
</comment>
<dbReference type="InterPro" id="IPR001810">
    <property type="entry name" value="F-box_dom"/>
</dbReference>
<evidence type="ECO:0000313" key="3">
    <source>
        <dbReference type="Proteomes" id="UP001201163"/>
    </source>
</evidence>
<name>A0AAD4Q9W3_9AGAM</name>
<reference evidence="2" key="1">
    <citation type="submission" date="2022-01" db="EMBL/GenBank/DDBJ databases">
        <title>Comparative genomics reveals a dynamic genome evolution in the ectomycorrhizal milk-cap (Lactarius) mushrooms.</title>
        <authorList>
            <consortium name="DOE Joint Genome Institute"/>
            <person name="Lebreton A."/>
            <person name="Tang N."/>
            <person name="Kuo A."/>
            <person name="LaButti K."/>
            <person name="Drula E."/>
            <person name="Barry K."/>
            <person name="Clum A."/>
            <person name="Lipzen A."/>
            <person name="Mousain D."/>
            <person name="Ng V."/>
            <person name="Wang R."/>
            <person name="Wang X."/>
            <person name="Dai Y."/>
            <person name="Henrissat B."/>
            <person name="Grigoriev I.V."/>
            <person name="Guerin-Laguette A."/>
            <person name="Yu F."/>
            <person name="Martin F.M."/>
        </authorList>
    </citation>
    <scope>NUCLEOTIDE SEQUENCE</scope>
    <source>
        <strain evidence="2">QP</strain>
    </source>
</reference>
<organism evidence="2 3">
    <name type="scientific">Lactarius akahatsu</name>
    <dbReference type="NCBI Taxonomy" id="416441"/>
    <lineage>
        <taxon>Eukaryota</taxon>
        <taxon>Fungi</taxon>
        <taxon>Dikarya</taxon>
        <taxon>Basidiomycota</taxon>
        <taxon>Agaricomycotina</taxon>
        <taxon>Agaricomycetes</taxon>
        <taxon>Russulales</taxon>
        <taxon>Russulaceae</taxon>
        <taxon>Lactarius</taxon>
    </lineage>
</organism>
<dbReference type="AlphaFoldDB" id="A0AAD4Q9W3"/>
<dbReference type="EMBL" id="JAKELL010000036">
    <property type="protein sequence ID" value="KAH8989539.1"/>
    <property type="molecule type" value="Genomic_DNA"/>
</dbReference>
<feature type="domain" description="F-box" evidence="1">
    <location>
        <begin position="1"/>
        <end position="43"/>
    </location>
</feature>
<dbReference type="Proteomes" id="UP001201163">
    <property type="component" value="Unassembled WGS sequence"/>
</dbReference>
<accession>A0AAD4Q9W3</accession>
<protein>
    <recommendedName>
        <fullName evidence="1">F-box domain-containing protein</fullName>
    </recommendedName>
</protein>
<dbReference type="Pfam" id="PF12937">
    <property type="entry name" value="F-box-like"/>
    <property type="match status" value="1"/>
</dbReference>
<proteinExistence type="predicted"/>
<gene>
    <name evidence="2" type="ORF">EDB92DRAFT_1799580</name>
</gene>
<evidence type="ECO:0000259" key="1">
    <source>
        <dbReference type="PROSITE" id="PS50181"/>
    </source>
</evidence>
<sequence>MELPQEMYSLIARHIERRADLCTLCLVSKRFRTATERELYRSLDVSEPSATIMLCNLLSEKPRLSQLVVAFTISLNEEESYNNSQAHDLFFPPSDYWTSVSRALQRTMHLRSLRVHLSRGIPLKYAWILNNCSFRLHTFHCDFSWDAHLVSFLSTQHLLTELHISDFNEDIPENLSINASSLRQARTIPNLSVLDCTFTGAVGIFVPGRPVTHVKTCFSSSSLEAKRVELALLLANLRLSTQPLHSLILADESYTTAFSLELLSSLVKAFGPIPRLRFVGPLVLPVDGRERLKLYGHLAHLRELRIAELDVSQWEPPLASFLALRALARELHLYAPSVSTLLFVRDLEPTVLRAVGGIWSAGGDIMADTVWRTV</sequence>